<sequence>MKTVKTLRQYLTWNILNAGGFPVHMITMYIPPYQNDEVKELQNRVISMIRSIKQKCNKQRIIVMGDFNFHLKDFGKRLKKEGLMQSIPEGVGTHTKGNQLDQIFSNAETREWKLDQLRLTDHNLVQVKLVMKFTNNDLKMTDKEKTVRISDVRKQCWKTFIEEKQDMRPEDLEMPIRNCFESKLEKQSKAKNWYQQPPYWAVRNNIKNDNSAYQDTKQQWNEAIRDMEHCLDRNDLKGFFYLVKRLTKNQKQSQPIKGLTIEQERIQPGEQTLEKVVEFYNKLFADDRIQDQARKKQSDTVMNNEQNGEQFCNVILTKQLDRMDLTEKCQQSQKTLKGLQSKLQ</sequence>
<reference evidence="2" key="1">
    <citation type="journal article" date="2014" name="Cell">
        <title>The Architecture of a Scrambled Genome Reveals Massive Levels of Genomic Rearrangement during Development.</title>
        <authorList>
            <person name="Chen X."/>
            <person name="Bracht J.R."/>
            <person name="Goldman A.D."/>
            <person name="Dolzhenko E."/>
            <person name="Clay D.M."/>
            <person name="Swart E.C."/>
            <person name="Perlman D.H."/>
            <person name="Doak T.G."/>
            <person name="Stuart A."/>
            <person name="Amemiya C.T."/>
            <person name="Sebra R.P."/>
            <person name="Landweber L.F."/>
        </authorList>
    </citation>
    <scope>NUCLEOTIDE SEQUENCE [LARGE SCALE GENOMIC DNA]</scope>
    <source>
        <strain evidence="2">JRB310</strain>
    </source>
</reference>
<dbReference type="Proteomes" id="UP000053232">
    <property type="component" value="Unassembled WGS sequence"/>
</dbReference>
<evidence type="ECO:0000313" key="1">
    <source>
        <dbReference type="EMBL" id="KEJ82986.1"/>
    </source>
</evidence>
<dbReference type="AlphaFoldDB" id="A0A073I0K0"/>
<dbReference type="Gene3D" id="3.60.10.10">
    <property type="entry name" value="Endonuclease/exonuclease/phosphatase"/>
    <property type="match status" value="1"/>
</dbReference>
<protein>
    <submittedName>
        <fullName evidence="1">Uncharacterized protein</fullName>
    </submittedName>
</protein>
<keyword evidence="2" id="KW-1185">Reference proteome</keyword>
<comment type="caution">
    <text evidence="1">The sequence shown here is derived from an EMBL/GenBank/DDBJ whole genome shotgun (WGS) entry which is preliminary data.</text>
</comment>
<proteinExistence type="predicted"/>
<dbReference type="EMBL" id="ARYC01001411">
    <property type="protein sequence ID" value="KEJ82986.1"/>
    <property type="molecule type" value="Genomic_DNA"/>
</dbReference>
<accession>A0A073I0K0</accession>
<organism evidence="1 2">
    <name type="scientific">Oxytricha trifallax</name>
    <dbReference type="NCBI Taxonomy" id="1172189"/>
    <lineage>
        <taxon>Eukaryota</taxon>
        <taxon>Sar</taxon>
        <taxon>Alveolata</taxon>
        <taxon>Ciliophora</taxon>
        <taxon>Intramacronucleata</taxon>
        <taxon>Spirotrichea</taxon>
        <taxon>Stichotrichia</taxon>
        <taxon>Sporadotrichida</taxon>
        <taxon>Oxytrichidae</taxon>
        <taxon>Oxytrichinae</taxon>
        <taxon>Oxytricha</taxon>
    </lineage>
</organism>
<name>A0A073I0K0_9SPIT</name>
<gene>
    <name evidence="1" type="ORF">OXYTRIMIC_793</name>
</gene>
<evidence type="ECO:0000313" key="2">
    <source>
        <dbReference type="Proteomes" id="UP000053232"/>
    </source>
</evidence>
<dbReference type="SUPFAM" id="SSF56219">
    <property type="entry name" value="DNase I-like"/>
    <property type="match status" value="1"/>
</dbReference>
<dbReference type="InterPro" id="IPR036691">
    <property type="entry name" value="Endo/exonu/phosph_ase_sf"/>
</dbReference>